<accession>K9EAD1</accession>
<dbReference type="eggNOG" id="COG1390">
    <property type="taxonomic scope" value="Bacteria"/>
</dbReference>
<evidence type="ECO:0000256" key="1">
    <source>
        <dbReference type="ARBA" id="ARBA00005901"/>
    </source>
</evidence>
<evidence type="ECO:0000256" key="2">
    <source>
        <dbReference type="ARBA" id="ARBA00022448"/>
    </source>
</evidence>
<keyword evidence="3" id="KW-0406">Ion transport</keyword>
<dbReference type="EMBL" id="AGXA01000004">
    <property type="protein sequence ID" value="EKU94194.1"/>
    <property type="molecule type" value="Genomic_DNA"/>
</dbReference>
<dbReference type="GO" id="GO:0033178">
    <property type="term" value="C:proton-transporting two-sector ATPase complex, catalytic domain"/>
    <property type="evidence" value="ECO:0007669"/>
    <property type="project" value="InterPro"/>
</dbReference>
<reference evidence="5 6" key="1">
    <citation type="submission" date="2012-09" db="EMBL/GenBank/DDBJ databases">
        <title>The Genome Sequence of Alloiococcus otitis ATCC 51267.</title>
        <authorList>
            <consortium name="The Broad Institute Genome Sequencing Platform"/>
            <person name="Earl A."/>
            <person name="Ward D."/>
            <person name="Feldgarden M."/>
            <person name="Gevers D."/>
            <person name="Huys G."/>
            <person name="Walker B."/>
            <person name="Young S.K."/>
            <person name="Zeng Q."/>
            <person name="Gargeya S."/>
            <person name="Fitzgerald M."/>
            <person name="Haas B."/>
            <person name="Abouelleil A."/>
            <person name="Alvarado L."/>
            <person name="Arachchi H.M."/>
            <person name="Berlin A.M."/>
            <person name="Chapman S.B."/>
            <person name="Goldberg J."/>
            <person name="Griggs A."/>
            <person name="Gujja S."/>
            <person name="Hansen M."/>
            <person name="Howarth C."/>
            <person name="Imamovic A."/>
            <person name="Larimer J."/>
            <person name="McCowen C."/>
            <person name="Montmayeur A."/>
            <person name="Murphy C."/>
            <person name="Neiman D."/>
            <person name="Pearson M."/>
            <person name="Priest M."/>
            <person name="Roberts A."/>
            <person name="Saif S."/>
            <person name="Shea T."/>
            <person name="Sisk P."/>
            <person name="Sykes S."/>
            <person name="Wortman J."/>
            <person name="Nusbaum C."/>
            <person name="Birren B."/>
        </authorList>
    </citation>
    <scope>NUCLEOTIDE SEQUENCE [LARGE SCALE GENOMIC DNA]</scope>
    <source>
        <strain evidence="5 6">ATCC 51267</strain>
    </source>
</reference>
<sequence length="193" mass="21969">MADLKQITQQVIDKEKKSLDSKVEEAKQAADEEIQAAKEKAAQDKERQLERLDQEASNQYDIEVNSIAIKERNEKLKIKQDYIKQVLASVQDKLDDLSSEDFQKFAQGVLSNFSQEGDVKLYLGDKSQGLVDQAWLSNLDIQGLNVTLAETTIKGESGFTLSKKGIEFNYLFSELIANRRDDFVRQINQELFS</sequence>
<evidence type="ECO:0000256" key="4">
    <source>
        <dbReference type="SAM" id="MobiDB-lite"/>
    </source>
</evidence>
<evidence type="ECO:0000256" key="3">
    <source>
        <dbReference type="ARBA" id="ARBA00023065"/>
    </source>
</evidence>
<dbReference type="AlphaFoldDB" id="K9EAD1"/>
<keyword evidence="6" id="KW-1185">Reference proteome</keyword>
<keyword evidence="2" id="KW-0813">Transport</keyword>
<evidence type="ECO:0000313" key="5">
    <source>
        <dbReference type="EMBL" id="EKU94194.1"/>
    </source>
</evidence>
<proteinExistence type="inferred from homology"/>
<dbReference type="HOGENOM" id="CLU_105846_2_0_9"/>
<name>K9EAD1_9LACT</name>
<evidence type="ECO:0008006" key="7">
    <source>
        <dbReference type="Google" id="ProtNLM"/>
    </source>
</evidence>
<comment type="caution">
    <text evidence="5">The sequence shown here is derived from an EMBL/GenBank/DDBJ whole genome shotgun (WGS) entry which is preliminary data.</text>
</comment>
<organism evidence="5 6">
    <name type="scientific">Alloiococcus otitis ATCC 51267</name>
    <dbReference type="NCBI Taxonomy" id="883081"/>
    <lineage>
        <taxon>Bacteria</taxon>
        <taxon>Bacillati</taxon>
        <taxon>Bacillota</taxon>
        <taxon>Bacilli</taxon>
        <taxon>Lactobacillales</taxon>
        <taxon>Carnobacteriaceae</taxon>
        <taxon>Alloiococcus</taxon>
    </lineage>
</organism>
<dbReference type="RefSeq" id="WP_003776485.1">
    <property type="nucleotide sequence ID" value="NZ_JH992957.1"/>
</dbReference>
<dbReference type="SUPFAM" id="SSF160527">
    <property type="entry name" value="V-type ATPase subunit E-like"/>
    <property type="match status" value="1"/>
</dbReference>
<gene>
    <name evidence="5" type="ORF">HMPREF9698_00226</name>
</gene>
<protein>
    <recommendedName>
        <fullName evidence="7">V-type proton ATPase subunit E</fullName>
    </recommendedName>
</protein>
<dbReference type="Gene3D" id="1.20.5.620">
    <property type="entry name" value="F1F0 ATP synthase subunit B, membrane domain"/>
    <property type="match status" value="1"/>
</dbReference>
<dbReference type="Proteomes" id="UP000009875">
    <property type="component" value="Unassembled WGS sequence"/>
</dbReference>
<comment type="similarity">
    <text evidence="1">Belongs to the V-ATPase E subunit family.</text>
</comment>
<dbReference type="InterPro" id="IPR002842">
    <property type="entry name" value="ATPase_V1_Esu"/>
</dbReference>
<evidence type="ECO:0000313" key="6">
    <source>
        <dbReference type="Proteomes" id="UP000009875"/>
    </source>
</evidence>
<dbReference type="STRING" id="883081.HMPREF9698_00226"/>
<dbReference type="GO" id="GO:0046961">
    <property type="term" value="F:proton-transporting ATPase activity, rotational mechanism"/>
    <property type="evidence" value="ECO:0007669"/>
    <property type="project" value="InterPro"/>
</dbReference>
<feature type="region of interest" description="Disordered" evidence="4">
    <location>
        <begin position="18"/>
        <end position="53"/>
    </location>
</feature>
<dbReference type="Pfam" id="PF01991">
    <property type="entry name" value="vATP-synt_E"/>
    <property type="match status" value="1"/>
</dbReference>